<dbReference type="InterPro" id="IPR020557">
    <property type="entry name" value="Fumarate_lyase_CS"/>
</dbReference>
<comment type="caution">
    <text evidence="8">The sequence shown here is derived from an EMBL/GenBank/DDBJ whole genome shotgun (WGS) entry which is preliminary data.</text>
</comment>
<dbReference type="EMBL" id="PZHR01000830">
    <property type="protein sequence ID" value="PTK42388.1"/>
    <property type="molecule type" value="Genomic_DNA"/>
</dbReference>
<evidence type="ECO:0000256" key="1">
    <source>
        <dbReference type="ARBA" id="ARBA00004941"/>
    </source>
</evidence>
<feature type="domain" description="Fumarate lyase N-terminal" evidence="6">
    <location>
        <begin position="1"/>
        <end position="73"/>
    </location>
</feature>
<dbReference type="InterPro" id="IPR009049">
    <property type="entry name" value="Argininosuccinate_lyase"/>
</dbReference>
<dbReference type="UniPathway" id="UPA00068">
    <property type="reaction ID" value="UER00114"/>
</dbReference>
<evidence type="ECO:0000313" key="8">
    <source>
        <dbReference type="EMBL" id="PTK42388.1"/>
    </source>
</evidence>
<dbReference type="EC" id="4.3.2.1" evidence="2"/>
<evidence type="ECO:0000259" key="6">
    <source>
        <dbReference type="Pfam" id="PF00206"/>
    </source>
</evidence>
<dbReference type="PRINTS" id="PR00149">
    <property type="entry name" value="FUMRATELYASE"/>
</dbReference>
<evidence type="ECO:0000256" key="4">
    <source>
        <dbReference type="ARBA" id="ARBA00022605"/>
    </source>
</evidence>
<keyword evidence="4" id="KW-0028">Amino-acid biosynthesis</keyword>
<dbReference type="AlphaFoldDB" id="A0A2T4S530"/>
<dbReference type="Proteomes" id="UP000240400">
    <property type="component" value="Unassembled WGS sequence"/>
</dbReference>
<dbReference type="InterPro" id="IPR022761">
    <property type="entry name" value="Fumarate_lyase_N"/>
</dbReference>
<feature type="domain" description="Argininosuccinate lyase C-terminal" evidence="7">
    <location>
        <begin position="136"/>
        <end position="157"/>
    </location>
</feature>
<dbReference type="GO" id="GO:0042450">
    <property type="term" value="P:L-arginine biosynthetic process via ornithine"/>
    <property type="evidence" value="ECO:0007669"/>
    <property type="project" value="InterPro"/>
</dbReference>
<keyword evidence="5 8" id="KW-0456">Lyase</keyword>
<dbReference type="Pfam" id="PF00206">
    <property type="entry name" value="Lyase_1"/>
    <property type="match status" value="1"/>
</dbReference>
<dbReference type="SUPFAM" id="SSF48557">
    <property type="entry name" value="L-aspartase-like"/>
    <property type="match status" value="1"/>
</dbReference>
<dbReference type="GO" id="GO:0004056">
    <property type="term" value="F:argininosuccinate lyase activity"/>
    <property type="evidence" value="ECO:0007669"/>
    <property type="project" value="UniProtKB-EC"/>
</dbReference>
<gene>
    <name evidence="8" type="ORF">BUZ61_17500</name>
</gene>
<dbReference type="PRINTS" id="PR00145">
    <property type="entry name" value="ARGSUCLYASE"/>
</dbReference>
<dbReference type="PANTHER" id="PTHR43814">
    <property type="entry name" value="ARGININOSUCCINATE LYASE"/>
    <property type="match status" value="1"/>
</dbReference>
<evidence type="ECO:0000256" key="2">
    <source>
        <dbReference type="ARBA" id="ARBA00012338"/>
    </source>
</evidence>
<dbReference type="InterPro" id="IPR000362">
    <property type="entry name" value="Fumarate_lyase_fam"/>
</dbReference>
<feature type="non-terminal residue" evidence="8">
    <location>
        <position position="158"/>
    </location>
</feature>
<dbReference type="GO" id="GO:0005829">
    <property type="term" value="C:cytosol"/>
    <property type="evidence" value="ECO:0007669"/>
    <property type="project" value="TreeGrafter"/>
</dbReference>
<keyword evidence="3" id="KW-0055">Arginine biosynthesis</keyword>
<proteinExistence type="predicted"/>
<feature type="non-terminal residue" evidence="8">
    <location>
        <position position="1"/>
    </location>
</feature>
<dbReference type="InterPro" id="IPR029419">
    <property type="entry name" value="Arg_succ_lyase_C"/>
</dbReference>
<sequence length="158" mass="17729">VSDRDYIVETLNAISLVMIHLSRFSEEIIFWSTDEAKFITLSDAFSTGSSIMPQKKNPDMAELIRGKTGRTTGHLVSMLMTLKGLPLAYNKDMQEDKEGLFDAVHTVTGSLRIFEGMLATLTVNTDRLNETVHKDFSNATELADYLVEKDIPFREAHA</sequence>
<evidence type="ECO:0000313" key="9">
    <source>
        <dbReference type="Proteomes" id="UP000240400"/>
    </source>
</evidence>
<dbReference type="Gene3D" id="1.20.200.10">
    <property type="entry name" value="Fumarase/aspartase (Central domain)"/>
    <property type="match status" value="1"/>
</dbReference>
<organism evidence="8 9">
    <name type="scientific">Staphylococcus nepalensis</name>
    <dbReference type="NCBI Taxonomy" id="214473"/>
    <lineage>
        <taxon>Bacteria</taxon>
        <taxon>Bacillati</taxon>
        <taxon>Bacillota</taxon>
        <taxon>Bacilli</taxon>
        <taxon>Bacillales</taxon>
        <taxon>Staphylococcaceae</taxon>
        <taxon>Staphylococcus</taxon>
    </lineage>
</organism>
<dbReference type="PROSITE" id="PS00163">
    <property type="entry name" value="FUMARATE_LYASES"/>
    <property type="match status" value="1"/>
</dbReference>
<dbReference type="FunFam" id="1.20.200.10:FF:000002">
    <property type="entry name" value="Argininosuccinate lyase"/>
    <property type="match status" value="1"/>
</dbReference>
<evidence type="ECO:0000256" key="3">
    <source>
        <dbReference type="ARBA" id="ARBA00022571"/>
    </source>
</evidence>
<dbReference type="InterPro" id="IPR008948">
    <property type="entry name" value="L-Aspartase-like"/>
</dbReference>
<evidence type="ECO:0000256" key="5">
    <source>
        <dbReference type="ARBA" id="ARBA00023239"/>
    </source>
</evidence>
<accession>A0A2T4S530</accession>
<dbReference type="Pfam" id="PF14698">
    <property type="entry name" value="ASL_C2"/>
    <property type="match status" value="1"/>
</dbReference>
<comment type="pathway">
    <text evidence="1">Amino-acid biosynthesis; L-arginine biosynthesis; L-arginine from L-ornithine and carbamoyl phosphate: step 3/3.</text>
</comment>
<dbReference type="PANTHER" id="PTHR43814:SF1">
    <property type="entry name" value="ARGININOSUCCINATE LYASE"/>
    <property type="match status" value="1"/>
</dbReference>
<protein>
    <recommendedName>
        <fullName evidence="2">argininosuccinate lyase</fullName>
        <ecNumber evidence="2">4.3.2.1</ecNumber>
    </recommendedName>
</protein>
<reference evidence="8 9" key="1">
    <citation type="journal article" date="2016" name="Front. Microbiol.">
        <title>Comprehensive Phylogenetic Analysis of Bovine Non-aureus Staphylococci Species Based on Whole-Genome Sequencing.</title>
        <authorList>
            <person name="Naushad S."/>
            <person name="Barkema H.W."/>
            <person name="Luby C."/>
            <person name="Condas L.A."/>
            <person name="Nobrega D.B."/>
            <person name="Carson D.A."/>
            <person name="De Buck J."/>
        </authorList>
    </citation>
    <scope>NUCLEOTIDE SEQUENCE [LARGE SCALE GENOMIC DNA]</scope>
    <source>
        <strain evidence="8 9">SNUC 4337</strain>
    </source>
</reference>
<evidence type="ECO:0000259" key="7">
    <source>
        <dbReference type="Pfam" id="PF14698"/>
    </source>
</evidence>
<dbReference type="RefSeq" id="WP_241966553.1">
    <property type="nucleotide sequence ID" value="NZ_PZHR01000830.1"/>
</dbReference>
<name>A0A2T4S530_9STAP</name>